<keyword evidence="3" id="KW-1185">Reference proteome</keyword>
<comment type="caution">
    <text evidence="2">The sequence shown here is derived from an EMBL/GenBank/DDBJ whole genome shotgun (WGS) entry which is preliminary data.</text>
</comment>
<accession>A0A0M0J5Y6</accession>
<evidence type="ECO:0008006" key="4">
    <source>
        <dbReference type="Google" id="ProtNLM"/>
    </source>
</evidence>
<sequence length="265" mass="29071">MEVLRAYASHRSNAKLIGALRGQFPPTQYRFGSGHGTFTGPYFGIDQPVPRLTLEQFKGALREMQLNLPQGEIEAVFNTIDGIDGDVNGSISLSELLREIRAEPSDRAVYKQRKHLGQIWSESRKPTSSGPENLRVRPTVRSGYSSQDGYRKAPVLPAENVPPPKPQPPPVYADVPYRIAPPDSDSTPFNSGANALKSNVYFGPSEESGEWHRKAPPGPPKVSRGNWAHPPKKKGAGALDSEDFIVVPSRESGWVSNEGSVKFSR</sequence>
<dbReference type="Proteomes" id="UP000037460">
    <property type="component" value="Unassembled WGS sequence"/>
</dbReference>
<feature type="region of interest" description="Disordered" evidence="1">
    <location>
        <begin position="204"/>
        <end position="241"/>
    </location>
</feature>
<dbReference type="AlphaFoldDB" id="A0A0M0J5Y6"/>
<dbReference type="EMBL" id="JWZX01003317">
    <property type="protein sequence ID" value="KOO22009.1"/>
    <property type="molecule type" value="Genomic_DNA"/>
</dbReference>
<feature type="region of interest" description="Disordered" evidence="1">
    <location>
        <begin position="120"/>
        <end position="168"/>
    </location>
</feature>
<reference evidence="3" key="1">
    <citation type="journal article" date="2015" name="PLoS Genet.">
        <title>Genome Sequence and Transcriptome Analyses of Chrysochromulina tobin: Metabolic Tools for Enhanced Algal Fitness in the Prominent Order Prymnesiales (Haptophyceae).</title>
        <authorList>
            <person name="Hovde B.T."/>
            <person name="Deodato C.R."/>
            <person name="Hunsperger H.M."/>
            <person name="Ryken S.A."/>
            <person name="Yost W."/>
            <person name="Jha R.K."/>
            <person name="Patterson J."/>
            <person name="Monnat R.J. Jr."/>
            <person name="Barlow S.B."/>
            <person name="Starkenburg S.R."/>
            <person name="Cattolico R.A."/>
        </authorList>
    </citation>
    <scope>NUCLEOTIDE SEQUENCE</scope>
    <source>
        <strain evidence="3">CCMP291</strain>
    </source>
</reference>
<organism evidence="2 3">
    <name type="scientific">Chrysochromulina tobinii</name>
    <dbReference type="NCBI Taxonomy" id="1460289"/>
    <lineage>
        <taxon>Eukaryota</taxon>
        <taxon>Haptista</taxon>
        <taxon>Haptophyta</taxon>
        <taxon>Prymnesiophyceae</taxon>
        <taxon>Prymnesiales</taxon>
        <taxon>Chrysochromulinaceae</taxon>
        <taxon>Chrysochromulina</taxon>
    </lineage>
</organism>
<gene>
    <name evidence="2" type="ORF">Ctob_000682</name>
</gene>
<proteinExistence type="predicted"/>
<protein>
    <recommendedName>
        <fullName evidence="4">EF-hand domain-containing protein</fullName>
    </recommendedName>
</protein>
<evidence type="ECO:0000256" key="1">
    <source>
        <dbReference type="SAM" id="MobiDB-lite"/>
    </source>
</evidence>
<evidence type="ECO:0000313" key="2">
    <source>
        <dbReference type="EMBL" id="KOO22009.1"/>
    </source>
</evidence>
<evidence type="ECO:0000313" key="3">
    <source>
        <dbReference type="Proteomes" id="UP000037460"/>
    </source>
</evidence>
<name>A0A0M0J5Y6_9EUKA</name>